<dbReference type="EMBL" id="BDQM01000063">
    <property type="protein sequence ID" value="GAW97962.1"/>
    <property type="molecule type" value="Genomic_DNA"/>
</dbReference>
<evidence type="ECO:0000313" key="3">
    <source>
        <dbReference type="Proteomes" id="UP000197068"/>
    </source>
</evidence>
<name>A0ABQ0N018_9GAMM</name>
<comment type="caution">
    <text evidence="2">The sequence shown here is derived from an EMBL/GenBank/DDBJ whole genome shotgun (WGS) entry which is preliminary data.</text>
</comment>
<feature type="transmembrane region" description="Helical" evidence="1">
    <location>
        <begin position="6"/>
        <end position="24"/>
    </location>
</feature>
<proteinExistence type="predicted"/>
<accession>A0ABQ0N018</accession>
<evidence type="ECO:0000256" key="1">
    <source>
        <dbReference type="SAM" id="Phobius"/>
    </source>
</evidence>
<gene>
    <name evidence="2" type="ORF">MTCD1_03617</name>
</gene>
<evidence type="ECO:0000313" key="2">
    <source>
        <dbReference type="EMBL" id="GAW97962.1"/>
    </source>
</evidence>
<reference evidence="2 3" key="1">
    <citation type="submission" date="2017-06" db="EMBL/GenBank/DDBJ databases">
        <title>Whole Genome Sequences of Colwellia marinimaniae MTCD1.</title>
        <authorList>
            <person name="Kusumoto H."/>
            <person name="Inoue M."/>
            <person name="Tanikawa K."/>
            <person name="Maeji H."/>
            <person name="Cameron J.H."/>
            <person name="Bartlett D.H."/>
        </authorList>
    </citation>
    <scope>NUCLEOTIDE SEQUENCE [LARGE SCALE GENOMIC DNA]</scope>
    <source>
        <strain evidence="2 3">MTCD1</strain>
    </source>
</reference>
<dbReference type="Proteomes" id="UP000197068">
    <property type="component" value="Unassembled WGS sequence"/>
</dbReference>
<organism evidence="2 3">
    <name type="scientific">Colwellia marinimaniae</name>
    <dbReference type="NCBI Taxonomy" id="1513592"/>
    <lineage>
        <taxon>Bacteria</taxon>
        <taxon>Pseudomonadati</taxon>
        <taxon>Pseudomonadota</taxon>
        <taxon>Gammaproteobacteria</taxon>
        <taxon>Alteromonadales</taxon>
        <taxon>Colwelliaceae</taxon>
        <taxon>Colwellia</taxon>
    </lineage>
</organism>
<keyword evidence="1" id="KW-1133">Transmembrane helix</keyword>
<sequence>MNAIKWISIIVFATFLSWLIPMILRGYDVGSFNSLPEHERQFIVEESAGEFSDSRRPILKDEGEAMTIQVPIQQPSPTTSKIQFKKFKKLSMSRADKLCNDAIFSAMGDHSDKAKQAKKEACAHNAK</sequence>
<dbReference type="RefSeq" id="WP_057179420.1">
    <property type="nucleotide sequence ID" value="NZ_BDQM01000063.1"/>
</dbReference>
<keyword evidence="1" id="KW-0472">Membrane</keyword>
<protein>
    <submittedName>
        <fullName evidence="2">Uncharacterized protein</fullName>
    </submittedName>
</protein>
<keyword evidence="1" id="KW-0812">Transmembrane</keyword>
<keyword evidence="3" id="KW-1185">Reference proteome</keyword>